<proteinExistence type="predicted"/>
<evidence type="ECO:0000256" key="1">
    <source>
        <dbReference type="SAM" id="SignalP"/>
    </source>
</evidence>
<feature type="chain" id="PRO_5038404588" evidence="1">
    <location>
        <begin position="23"/>
        <end position="298"/>
    </location>
</feature>
<name>A0A9D1FG80_9PROT</name>
<feature type="signal peptide" evidence="1">
    <location>
        <begin position="1"/>
        <end position="22"/>
    </location>
</feature>
<reference evidence="2" key="2">
    <citation type="journal article" date="2021" name="PeerJ">
        <title>Extensive microbial diversity within the chicken gut microbiome revealed by metagenomics and culture.</title>
        <authorList>
            <person name="Gilroy R."/>
            <person name="Ravi A."/>
            <person name="Getino M."/>
            <person name="Pursley I."/>
            <person name="Horton D.L."/>
            <person name="Alikhan N.F."/>
            <person name="Baker D."/>
            <person name="Gharbi K."/>
            <person name="Hall N."/>
            <person name="Watson M."/>
            <person name="Adriaenssens E.M."/>
            <person name="Foster-Nyarko E."/>
            <person name="Jarju S."/>
            <person name="Secka A."/>
            <person name="Antonio M."/>
            <person name="Oren A."/>
            <person name="Chaudhuri R.R."/>
            <person name="La Ragione R."/>
            <person name="Hildebrand F."/>
            <person name="Pallen M.J."/>
        </authorList>
    </citation>
    <scope>NUCLEOTIDE SEQUENCE</scope>
    <source>
        <strain evidence="2">ChiGjej3B3-5194</strain>
    </source>
</reference>
<accession>A0A9D1FG80</accession>
<gene>
    <name evidence="2" type="ORF">IAD02_03620</name>
</gene>
<protein>
    <submittedName>
        <fullName evidence="2">Uncharacterized protein</fullName>
    </submittedName>
</protein>
<dbReference type="AlphaFoldDB" id="A0A9D1FG80"/>
<organism evidence="2 3">
    <name type="scientific">Candidatus Enterousia intestinigallinarum</name>
    <dbReference type="NCBI Taxonomy" id="2840790"/>
    <lineage>
        <taxon>Bacteria</taxon>
        <taxon>Pseudomonadati</taxon>
        <taxon>Pseudomonadota</taxon>
        <taxon>Alphaproteobacteria</taxon>
        <taxon>Candidatus Enterousia</taxon>
    </lineage>
</organism>
<evidence type="ECO:0000313" key="3">
    <source>
        <dbReference type="Proteomes" id="UP000886742"/>
    </source>
</evidence>
<comment type="caution">
    <text evidence="2">The sequence shown here is derived from an EMBL/GenBank/DDBJ whole genome shotgun (WGS) entry which is preliminary data.</text>
</comment>
<keyword evidence="1" id="KW-0732">Signal</keyword>
<evidence type="ECO:0000313" key="2">
    <source>
        <dbReference type="EMBL" id="HIS71047.1"/>
    </source>
</evidence>
<sequence>MKSKILSIIGAVFGLGAMPAMATTFPTTTTPFSQYGQIQNVQNYSSNPFWNPNSPYNQRMPVPVYVQGTDVDTNDCQTVVGALVSAYCASRNNCVGIDVDDARPTLTVQLASLPNHNYVTPCAGYIDTEFSKYVSQNALAVPTGGAVAFPTATTPNTNTNSQPAEFQNPYQQQLPTWNGEPWMQDMLERKQELEQLQSATTGGDTTLARADFPSSASDLTFTQRIQNDAAGYAPYTGKSAYRTINIESEEAYQQRTNAYCSSEIAKLTTIDTDLATLYKCKNDGTPFNDCKKLLKGIY</sequence>
<dbReference type="EMBL" id="DVJI01000012">
    <property type="protein sequence ID" value="HIS71047.1"/>
    <property type="molecule type" value="Genomic_DNA"/>
</dbReference>
<dbReference type="Proteomes" id="UP000886742">
    <property type="component" value="Unassembled WGS sequence"/>
</dbReference>
<reference evidence="2" key="1">
    <citation type="submission" date="2020-10" db="EMBL/GenBank/DDBJ databases">
        <authorList>
            <person name="Gilroy R."/>
        </authorList>
    </citation>
    <scope>NUCLEOTIDE SEQUENCE</scope>
    <source>
        <strain evidence="2">ChiGjej3B3-5194</strain>
    </source>
</reference>